<dbReference type="Proteomes" id="UP000003900">
    <property type="component" value="Unassembled WGS sequence"/>
</dbReference>
<keyword evidence="2" id="KW-1185">Reference proteome</keyword>
<sequence>MAKTHKGLELSLKKAVVSADAINLDIGERAKGKLEAWEDILKNQAGENVGDGLPNFRYAVVDDRGVMLQPAGQAGTLQQDNHWLDQAEFIPYGHGVNSITVKPYIEMKADNDSSQEIKVAVKQTPTPNKPLVLEQKGSGRITITNLEVKQDKIVVHFQAKDREPRDFYITDDRGVNYFTNTIQSDNLKENSFISELTNMEGKSPAGRTLTVNMDKHHRQYIKELEMKIKVK</sequence>
<name>H3SJD7_9BACL</name>
<evidence type="ECO:0000313" key="2">
    <source>
        <dbReference type="Proteomes" id="UP000003900"/>
    </source>
</evidence>
<dbReference type="STRING" id="1131935.PDENDC454_18218"/>
<evidence type="ECO:0008006" key="3">
    <source>
        <dbReference type="Google" id="ProtNLM"/>
    </source>
</evidence>
<protein>
    <recommendedName>
        <fullName evidence="3">DUF5643 domain-containing protein</fullName>
    </recommendedName>
</protein>
<dbReference type="AlphaFoldDB" id="H3SJD7"/>
<dbReference type="EMBL" id="AHKH01000055">
    <property type="protein sequence ID" value="EHQ60830.1"/>
    <property type="molecule type" value="Genomic_DNA"/>
</dbReference>
<reference evidence="1 2" key="1">
    <citation type="journal article" date="2012" name="J. Bacteriol.">
        <title>Genome Sequence of the Pattern-Forming Social Bacterium Paenibacillus dendritiformis C454 Chiral Morphotype.</title>
        <authorList>
            <person name="Sirota-Madi A."/>
            <person name="Olender T."/>
            <person name="Helman Y."/>
            <person name="Brainis I."/>
            <person name="Finkelshtein A."/>
            <person name="Roth D."/>
            <person name="Hagai E."/>
            <person name="Leshkowitz D."/>
            <person name="Brodsky L."/>
            <person name="Galatenko V."/>
            <person name="Nikolaev V."/>
            <person name="Gutnick D.L."/>
            <person name="Lancet D."/>
            <person name="Ben-Jacob E."/>
        </authorList>
    </citation>
    <scope>NUCLEOTIDE SEQUENCE [LARGE SCALE GENOMIC DNA]</scope>
    <source>
        <strain evidence="1 2">C454</strain>
    </source>
</reference>
<proteinExistence type="predicted"/>
<comment type="caution">
    <text evidence="1">The sequence shown here is derived from an EMBL/GenBank/DDBJ whole genome shotgun (WGS) entry which is preliminary data.</text>
</comment>
<gene>
    <name evidence="1" type="ORF">PDENDC454_18218</name>
</gene>
<accession>H3SJD7</accession>
<evidence type="ECO:0000313" key="1">
    <source>
        <dbReference type="EMBL" id="EHQ60830.1"/>
    </source>
</evidence>
<organism evidence="1 2">
    <name type="scientific">Paenibacillus dendritiformis C454</name>
    <dbReference type="NCBI Taxonomy" id="1131935"/>
    <lineage>
        <taxon>Bacteria</taxon>
        <taxon>Bacillati</taxon>
        <taxon>Bacillota</taxon>
        <taxon>Bacilli</taxon>
        <taxon>Bacillales</taxon>
        <taxon>Paenibacillaceae</taxon>
        <taxon>Paenibacillus</taxon>
    </lineage>
</organism>
<dbReference type="PATRIC" id="fig|1131935.3.peg.3783"/>